<dbReference type="InterPro" id="IPR036163">
    <property type="entry name" value="HMA_dom_sf"/>
</dbReference>
<dbReference type="CDD" id="cd00371">
    <property type="entry name" value="HMA"/>
    <property type="match status" value="1"/>
</dbReference>
<proteinExistence type="predicted"/>
<keyword evidence="1" id="KW-1133">Transmembrane helix</keyword>
<keyword evidence="3" id="KW-1185">Reference proteome</keyword>
<sequence>MMSNQKTRKLDEAHKECNSTIALQRSSSRWSSYLPAVVLGLLSSSCCTVQLVLNAFSIGCAGFSILTPFRPVFSVITLLLITYTTVKYRFSSRTFITLSIAILLTASPEMASIYNRAPSSALQLNLNSVLPDLTLWPPKLLFQKNNFHRHTLATQQETQGALTTNQASFNTPSKALLRYDVHIEGMACEACANRLRQKFISQPGIEHAKVFFDQKRLQFWTKYSPGALMYSAHEIEKMVSQVDNKYLARLIGTFTVEESEQ</sequence>
<dbReference type="InterPro" id="IPR006121">
    <property type="entry name" value="HMA_dom"/>
</dbReference>
<organism evidence="2 3">
    <name type="scientific">Lobosporangium transversale</name>
    <dbReference type="NCBI Taxonomy" id="64571"/>
    <lineage>
        <taxon>Eukaryota</taxon>
        <taxon>Fungi</taxon>
        <taxon>Fungi incertae sedis</taxon>
        <taxon>Mucoromycota</taxon>
        <taxon>Mortierellomycotina</taxon>
        <taxon>Mortierellomycetes</taxon>
        <taxon>Mortierellales</taxon>
        <taxon>Mortierellaceae</taxon>
        <taxon>Lobosporangium</taxon>
    </lineage>
</organism>
<accession>A0A1Y2GB05</accession>
<dbReference type="EMBL" id="MCFF01000048">
    <property type="protein sequence ID" value="ORZ05903.1"/>
    <property type="molecule type" value="Genomic_DNA"/>
</dbReference>
<gene>
    <name evidence="2" type="ORF">BCR41DRAFT_361402</name>
</gene>
<name>A0A1Y2GB05_9FUNG</name>
<keyword evidence="1" id="KW-0812">Transmembrane</keyword>
<dbReference type="AlphaFoldDB" id="A0A1Y2GB05"/>
<dbReference type="Gene3D" id="3.30.70.100">
    <property type="match status" value="1"/>
</dbReference>
<dbReference type="GeneID" id="33567368"/>
<feature type="transmembrane region" description="Helical" evidence="1">
    <location>
        <begin position="33"/>
        <end position="53"/>
    </location>
</feature>
<evidence type="ECO:0000313" key="2">
    <source>
        <dbReference type="EMBL" id="ORZ05903.1"/>
    </source>
</evidence>
<dbReference type="GO" id="GO:0046872">
    <property type="term" value="F:metal ion binding"/>
    <property type="evidence" value="ECO:0007669"/>
    <property type="project" value="InterPro"/>
</dbReference>
<dbReference type="Proteomes" id="UP000193648">
    <property type="component" value="Unassembled WGS sequence"/>
</dbReference>
<evidence type="ECO:0000256" key="1">
    <source>
        <dbReference type="SAM" id="Phobius"/>
    </source>
</evidence>
<reference evidence="2 3" key="1">
    <citation type="submission" date="2016-07" db="EMBL/GenBank/DDBJ databases">
        <title>Pervasive Adenine N6-methylation of Active Genes in Fungi.</title>
        <authorList>
            <consortium name="DOE Joint Genome Institute"/>
            <person name="Mondo S.J."/>
            <person name="Dannebaum R.O."/>
            <person name="Kuo R.C."/>
            <person name="Labutti K."/>
            <person name="Haridas S."/>
            <person name="Kuo A."/>
            <person name="Salamov A."/>
            <person name="Ahrendt S.R."/>
            <person name="Lipzen A."/>
            <person name="Sullivan W."/>
            <person name="Andreopoulos W.B."/>
            <person name="Clum A."/>
            <person name="Lindquist E."/>
            <person name="Daum C."/>
            <person name="Ramamoorthy G.K."/>
            <person name="Gryganskyi A."/>
            <person name="Culley D."/>
            <person name="Magnuson J.K."/>
            <person name="James T.Y."/>
            <person name="O'Malley M.A."/>
            <person name="Stajich J.E."/>
            <person name="Spatafora J.W."/>
            <person name="Visel A."/>
            <person name="Grigoriev I.V."/>
        </authorList>
    </citation>
    <scope>NUCLEOTIDE SEQUENCE [LARGE SCALE GENOMIC DNA]</scope>
    <source>
        <strain evidence="2 3">NRRL 3116</strain>
    </source>
</reference>
<comment type="caution">
    <text evidence="2">The sequence shown here is derived from an EMBL/GenBank/DDBJ whole genome shotgun (WGS) entry which is preliminary data.</text>
</comment>
<feature type="transmembrane region" description="Helical" evidence="1">
    <location>
        <begin position="65"/>
        <end position="83"/>
    </location>
</feature>
<dbReference type="InParanoid" id="A0A1Y2GB05"/>
<dbReference type="RefSeq" id="XP_021877284.1">
    <property type="nucleotide sequence ID" value="XM_022025524.1"/>
</dbReference>
<protein>
    <submittedName>
        <fullName evidence="2">Uncharacterized protein</fullName>
    </submittedName>
</protein>
<dbReference type="SUPFAM" id="SSF55008">
    <property type="entry name" value="HMA, heavy metal-associated domain"/>
    <property type="match status" value="1"/>
</dbReference>
<keyword evidence="1" id="KW-0472">Membrane</keyword>
<dbReference type="OrthoDB" id="689350at2759"/>
<evidence type="ECO:0000313" key="3">
    <source>
        <dbReference type="Proteomes" id="UP000193648"/>
    </source>
</evidence>